<keyword evidence="7" id="KW-0472">Membrane</keyword>
<gene>
    <name evidence="11" type="ORF">OFUS_LOCUS1415</name>
</gene>
<dbReference type="GO" id="GO:0035556">
    <property type="term" value="P:intracellular signal transduction"/>
    <property type="evidence" value="ECO:0007669"/>
    <property type="project" value="InterPro"/>
</dbReference>
<feature type="domain" description="Guanylate cyclase" evidence="10">
    <location>
        <begin position="431"/>
        <end position="561"/>
    </location>
</feature>
<dbReference type="PANTHER" id="PTHR11920">
    <property type="entry name" value="GUANYLYL CYCLASE"/>
    <property type="match status" value="1"/>
</dbReference>
<dbReference type="Pfam" id="PF08376">
    <property type="entry name" value="NIT"/>
    <property type="match status" value="1"/>
</dbReference>
<evidence type="ECO:0000259" key="10">
    <source>
        <dbReference type="PROSITE" id="PS50125"/>
    </source>
</evidence>
<dbReference type="InterPro" id="IPR050401">
    <property type="entry name" value="Cyclic_nucleotide_synthase"/>
</dbReference>
<comment type="subcellular location">
    <subcellularLocation>
        <location evidence="1">Membrane</location>
        <topology evidence="1">Single-pass type I membrane protein</topology>
    </subcellularLocation>
</comment>
<dbReference type="Pfam" id="PF07701">
    <property type="entry name" value="HNOBA"/>
    <property type="match status" value="1"/>
</dbReference>
<proteinExistence type="predicted"/>
<evidence type="ECO:0000256" key="1">
    <source>
        <dbReference type="ARBA" id="ARBA00004479"/>
    </source>
</evidence>
<evidence type="ECO:0000313" key="12">
    <source>
        <dbReference type="Proteomes" id="UP000749559"/>
    </source>
</evidence>
<evidence type="ECO:0000256" key="5">
    <source>
        <dbReference type="ARBA" id="ARBA00022741"/>
    </source>
</evidence>
<evidence type="ECO:0000256" key="7">
    <source>
        <dbReference type="ARBA" id="ARBA00023136"/>
    </source>
</evidence>
<dbReference type="Proteomes" id="UP000749559">
    <property type="component" value="Unassembled WGS sequence"/>
</dbReference>
<dbReference type="InterPro" id="IPR011645">
    <property type="entry name" value="HNOB_dom_associated"/>
</dbReference>
<dbReference type="SMART" id="SM00044">
    <property type="entry name" value="CYCc"/>
    <property type="match status" value="1"/>
</dbReference>
<dbReference type="CDD" id="cd07302">
    <property type="entry name" value="CHD"/>
    <property type="match status" value="1"/>
</dbReference>
<dbReference type="PROSITE" id="PS50125">
    <property type="entry name" value="GUANYLATE_CYCLASE_2"/>
    <property type="match status" value="1"/>
</dbReference>
<dbReference type="GO" id="GO:0004383">
    <property type="term" value="F:guanylate cyclase activity"/>
    <property type="evidence" value="ECO:0007669"/>
    <property type="project" value="UniProtKB-EC"/>
</dbReference>
<dbReference type="FunFam" id="3.30.70.1230:FF:000030">
    <property type="entry name" value="Si:ch211-215j19.12"/>
    <property type="match status" value="1"/>
</dbReference>
<dbReference type="Gene3D" id="6.10.250.780">
    <property type="match status" value="1"/>
</dbReference>
<dbReference type="AlphaFoldDB" id="A0A8J1U9P2"/>
<evidence type="ECO:0000256" key="9">
    <source>
        <dbReference type="ARBA" id="ARBA00023293"/>
    </source>
</evidence>
<dbReference type="SUPFAM" id="SSF55073">
    <property type="entry name" value="Nucleotide cyclase"/>
    <property type="match status" value="1"/>
</dbReference>
<keyword evidence="6" id="KW-1133">Transmembrane helix</keyword>
<evidence type="ECO:0000256" key="4">
    <source>
        <dbReference type="ARBA" id="ARBA00022729"/>
    </source>
</evidence>
<keyword evidence="9" id="KW-0141">cGMP biosynthesis</keyword>
<dbReference type="GO" id="GO:0000166">
    <property type="term" value="F:nucleotide binding"/>
    <property type="evidence" value="ECO:0007669"/>
    <property type="project" value="UniProtKB-KW"/>
</dbReference>
<dbReference type="GO" id="GO:0001653">
    <property type="term" value="F:peptide receptor activity"/>
    <property type="evidence" value="ECO:0007669"/>
    <property type="project" value="TreeGrafter"/>
</dbReference>
<dbReference type="GO" id="GO:0004016">
    <property type="term" value="F:adenylate cyclase activity"/>
    <property type="evidence" value="ECO:0007669"/>
    <property type="project" value="TreeGrafter"/>
</dbReference>
<dbReference type="OrthoDB" id="60033at2759"/>
<keyword evidence="8" id="KW-0456">Lyase</keyword>
<protein>
    <recommendedName>
        <fullName evidence="2">guanylate cyclase</fullName>
        <ecNumber evidence="2">4.6.1.2</ecNumber>
    </recommendedName>
</protein>
<dbReference type="InterPro" id="IPR013587">
    <property type="entry name" value="Nitrate/nitrite_sensing"/>
</dbReference>
<dbReference type="GO" id="GO:0005886">
    <property type="term" value="C:plasma membrane"/>
    <property type="evidence" value="ECO:0007669"/>
    <property type="project" value="TreeGrafter"/>
</dbReference>
<dbReference type="PANTHER" id="PTHR11920:SF499">
    <property type="entry name" value="GUANYLATE CYCLASE DOMAIN-CONTAINING PROTEIN"/>
    <property type="match status" value="1"/>
</dbReference>
<dbReference type="GO" id="GO:0007168">
    <property type="term" value="P:receptor guanylyl cyclase signaling pathway"/>
    <property type="evidence" value="ECO:0007669"/>
    <property type="project" value="TreeGrafter"/>
</dbReference>
<dbReference type="InterPro" id="IPR001054">
    <property type="entry name" value="A/G_cyclase"/>
</dbReference>
<evidence type="ECO:0000256" key="8">
    <source>
        <dbReference type="ARBA" id="ARBA00023239"/>
    </source>
</evidence>
<evidence type="ECO:0000256" key="2">
    <source>
        <dbReference type="ARBA" id="ARBA00012202"/>
    </source>
</evidence>
<dbReference type="Gene3D" id="3.30.70.1230">
    <property type="entry name" value="Nucleotide cyclase"/>
    <property type="match status" value="1"/>
</dbReference>
<dbReference type="InterPro" id="IPR029787">
    <property type="entry name" value="Nucleotide_cyclase"/>
</dbReference>
<comment type="caution">
    <text evidence="11">The sequence shown here is derived from an EMBL/GenBank/DDBJ whole genome shotgun (WGS) entry which is preliminary data.</text>
</comment>
<evidence type="ECO:0000256" key="6">
    <source>
        <dbReference type="ARBA" id="ARBA00022989"/>
    </source>
</evidence>
<keyword evidence="12" id="KW-1185">Reference proteome</keyword>
<keyword evidence="3" id="KW-0812">Transmembrane</keyword>
<evidence type="ECO:0000313" key="11">
    <source>
        <dbReference type="EMBL" id="CAH1773880.1"/>
    </source>
</evidence>
<evidence type="ECO:0000256" key="3">
    <source>
        <dbReference type="ARBA" id="ARBA00022692"/>
    </source>
</evidence>
<dbReference type="EC" id="4.6.1.2" evidence="2"/>
<keyword evidence="5" id="KW-0547">Nucleotide-binding</keyword>
<dbReference type="EMBL" id="CAIIXF020000001">
    <property type="protein sequence ID" value="CAH1773880.1"/>
    <property type="molecule type" value="Genomic_DNA"/>
</dbReference>
<name>A0A8J1U9P2_OWEFU</name>
<reference evidence="11" key="1">
    <citation type="submission" date="2022-03" db="EMBL/GenBank/DDBJ databases">
        <authorList>
            <person name="Martin C."/>
        </authorList>
    </citation>
    <scope>NUCLEOTIDE SEQUENCE</scope>
</reference>
<sequence length="629" mass="72428">MENFFQRTERIDSEASVESLSLQKWRMANVILNPDLSTRNGRRIQLIKLLTLLLIPLLALTAQSIVNLFNAQKKNTWASNEYNSVLILADVSKVIEALQVERGLTSMYIESYDTDIFQKMYAHYLITDHSINSVTEWPDTSDDFPFDNVLDFKTVLQDRRATVSRFGTRTTVRKELNFYTMVIGNITDWIMSTIYDPDEATYDEDTTEWQNDIAVGYLLDIQDRIGIQRALGSVYFINGRLNENNFQYFLENNALSEFYMNKVRELDADLNSFYEEQWVLPGYEARLENMTAEITERRSDLGSQRYKALVWFSNKTYQIETLGSMRDMVLADHLEDLKLGFNNANDAMIREIITLLVIVCIIPTLTFMFYKATSGITNYTKELETQKKQLKKEKRKTEYLLFQMIPRIVAMRLKRRKNDKRIIAEKFGSVSVYFSNVVGFTDLSSSLPPRQVVNLLNTVYTFLDERIECYDVYKVETINDVYMVASGLPHRNGDRHTLEIALLALDVIYRVKRVAVSDLPGMEIQLQVGMHTGPVVAGIVGNRMPRYCLFGDTVNTAARMQTSGEPQKIHISHAMHSALERTGKFITEERGMTHIKGKGNMMTHWLIGKNRTPKSLTVVDVLPQYDGPI</sequence>
<organism evidence="11 12">
    <name type="scientific">Owenia fusiformis</name>
    <name type="common">Polychaete worm</name>
    <dbReference type="NCBI Taxonomy" id="6347"/>
    <lineage>
        <taxon>Eukaryota</taxon>
        <taxon>Metazoa</taxon>
        <taxon>Spiralia</taxon>
        <taxon>Lophotrochozoa</taxon>
        <taxon>Annelida</taxon>
        <taxon>Polychaeta</taxon>
        <taxon>Sedentaria</taxon>
        <taxon>Canalipalpata</taxon>
        <taxon>Sabellida</taxon>
        <taxon>Oweniida</taxon>
        <taxon>Oweniidae</taxon>
        <taxon>Owenia</taxon>
    </lineage>
</organism>
<accession>A0A8J1U9P2</accession>
<dbReference type="Pfam" id="PF00211">
    <property type="entry name" value="Guanylate_cyc"/>
    <property type="match status" value="1"/>
</dbReference>
<keyword evidence="4" id="KW-0732">Signal</keyword>